<evidence type="ECO:0000256" key="1">
    <source>
        <dbReference type="SAM" id="MobiDB-lite"/>
    </source>
</evidence>
<dbReference type="AlphaFoldDB" id="A0A0K1EMD0"/>
<dbReference type="KEGG" id="ccro:CMC5_061930"/>
<organism evidence="2 3">
    <name type="scientific">Chondromyces crocatus</name>
    <dbReference type="NCBI Taxonomy" id="52"/>
    <lineage>
        <taxon>Bacteria</taxon>
        <taxon>Pseudomonadati</taxon>
        <taxon>Myxococcota</taxon>
        <taxon>Polyangia</taxon>
        <taxon>Polyangiales</taxon>
        <taxon>Polyangiaceae</taxon>
        <taxon>Chondromyces</taxon>
    </lineage>
</organism>
<dbReference type="EMBL" id="CP012159">
    <property type="protein sequence ID" value="AKT41971.1"/>
    <property type="molecule type" value="Genomic_DNA"/>
</dbReference>
<keyword evidence="3" id="KW-1185">Reference proteome</keyword>
<dbReference type="Proteomes" id="UP000067626">
    <property type="component" value="Chromosome"/>
</dbReference>
<dbReference type="STRING" id="52.CMC5_061930"/>
<proteinExistence type="predicted"/>
<sequence>MVLVRAEIGDPPESGALPLCGALTPCGGLDFVGMLDGGALGGDELKRFGRELLTGVGRRGSPERGGREAGAGVPSGGVRSSGHVPSPGRFVEPIVQGDPTGKQTAMDLCARDPQLMTQA</sequence>
<feature type="region of interest" description="Disordered" evidence="1">
    <location>
        <begin position="55"/>
        <end position="105"/>
    </location>
</feature>
<evidence type="ECO:0000313" key="2">
    <source>
        <dbReference type="EMBL" id="AKT41971.1"/>
    </source>
</evidence>
<name>A0A0K1EMD0_CHOCO</name>
<reference evidence="2 3" key="1">
    <citation type="submission" date="2015-07" db="EMBL/GenBank/DDBJ databases">
        <title>Genome analysis of myxobacterium Chondromyces crocatus Cm c5 reveals a high potential for natural compound synthesis and the genetic basis for the loss of fruiting body formation.</title>
        <authorList>
            <person name="Zaburannyi N."/>
            <person name="Bunk B."/>
            <person name="Maier J."/>
            <person name="Overmann J."/>
            <person name="Mueller R."/>
        </authorList>
    </citation>
    <scope>NUCLEOTIDE SEQUENCE [LARGE SCALE GENOMIC DNA]</scope>
    <source>
        <strain evidence="2 3">Cm c5</strain>
    </source>
</reference>
<accession>A0A0K1EMD0</accession>
<evidence type="ECO:0000313" key="3">
    <source>
        <dbReference type="Proteomes" id="UP000067626"/>
    </source>
</evidence>
<gene>
    <name evidence="2" type="ORF">CMC5_061930</name>
</gene>
<protein>
    <submittedName>
        <fullName evidence="2">Uncharacterized protein</fullName>
    </submittedName>
</protein>